<evidence type="ECO:0000259" key="6">
    <source>
        <dbReference type="Pfam" id="PF05182"/>
    </source>
</evidence>
<feature type="region of interest" description="Disordered" evidence="5">
    <location>
        <begin position="1"/>
        <end position="107"/>
    </location>
</feature>
<evidence type="ECO:0000256" key="1">
    <source>
        <dbReference type="ARBA" id="ARBA00004123"/>
    </source>
</evidence>
<dbReference type="Pfam" id="PF05182">
    <property type="entry name" value="Fip1"/>
    <property type="match status" value="1"/>
</dbReference>
<dbReference type="AlphaFoldDB" id="A0A6L2PIK7"/>
<proteinExistence type="inferred from homology"/>
<comment type="similarity">
    <text evidence="2">Belongs to the FIP1 family.</text>
</comment>
<dbReference type="EMBL" id="BLKM01011106">
    <property type="protein sequence ID" value="GFG32236.1"/>
    <property type="molecule type" value="Genomic_DNA"/>
</dbReference>
<feature type="compositionally biased region" description="Basic residues" evidence="5">
    <location>
        <begin position="489"/>
        <end position="527"/>
    </location>
</feature>
<name>A0A6L2PIK7_COPFO</name>
<feature type="compositionally biased region" description="Polar residues" evidence="5">
    <location>
        <begin position="403"/>
        <end position="414"/>
    </location>
</feature>
<dbReference type="GO" id="GO:0006397">
    <property type="term" value="P:mRNA processing"/>
    <property type="evidence" value="ECO:0007669"/>
    <property type="project" value="UniProtKB-KW"/>
</dbReference>
<feature type="region of interest" description="Disordered" evidence="5">
    <location>
        <begin position="399"/>
        <end position="538"/>
    </location>
</feature>
<feature type="domain" description="Pre-mRNA polyadenylation factor Fip1" evidence="6">
    <location>
        <begin position="166"/>
        <end position="208"/>
    </location>
</feature>
<evidence type="ECO:0000313" key="8">
    <source>
        <dbReference type="Proteomes" id="UP000502823"/>
    </source>
</evidence>
<keyword evidence="4" id="KW-0539">Nucleus</keyword>
<dbReference type="InParanoid" id="A0A6L2PIK7"/>
<gene>
    <name evidence="7" type="ORF">Cfor_06614</name>
</gene>
<feature type="compositionally biased region" description="Basic and acidic residues" evidence="5">
    <location>
        <begin position="23"/>
        <end position="45"/>
    </location>
</feature>
<dbReference type="GO" id="GO:0005847">
    <property type="term" value="C:mRNA cleavage and polyadenylation specificity factor complex"/>
    <property type="evidence" value="ECO:0007669"/>
    <property type="project" value="TreeGrafter"/>
</dbReference>
<feature type="compositionally biased region" description="Basic and acidic residues" evidence="5">
    <location>
        <begin position="65"/>
        <end position="79"/>
    </location>
</feature>
<dbReference type="InterPro" id="IPR007854">
    <property type="entry name" value="Fip1_dom"/>
</dbReference>
<evidence type="ECO:0000256" key="5">
    <source>
        <dbReference type="SAM" id="MobiDB-lite"/>
    </source>
</evidence>
<feature type="compositionally biased region" description="Pro residues" evidence="5">
    <location>
        <begin position="55"/>
        <end position="64"/>
    </location>
</feature>
<comment type="subcellular location">
    <subcellularLocation>
        <location evidence="1">Nucleus</location>
    </subcellularLocation>
</comment>
<feature type="compositionally biased region" description="Basic and acidic residues" evidence="5">
    <location>
        <begin position="528"/>
        <end position="538"/>
    </location>
</feature>
<sequence>MADDSGNEDQWLYGDSNQEPPESENKEKHKTGTVDETVDITKHSDNTGASEQLPVPEPPTIPPPTEHEDGQLSGGEEHQLQAGAGEEAGDCINENGDDDEDDEDSDDDVHVVIGDIKTSPTYTSLNIKRGGLLTSAAGGEKLKQPGKFSIEEFEAVGTINGVPAHEFNLDSLEDKPWRKPGADITDYFNYGFNEETWRAYCERQKRIRIHESGVGLGQIGGQPAGRGTIPVAITNDNSKYSGFMGPKKAGPPPGRKMGGTIDVIGGGGLASRRNLEKGTPPKENVIQVVMTADRREYSRKPAFPDMSVPPPTSGIPPFDLPPPPHGVIPPTFPSHIDSYGSEFYTSEADPYYHSYEPTQDSQWNDPTWQPTTMPVASGDVKIITPGPLVTPLPPVIPAPAKSNAVSGIDTANQDSQDEFSSRGLGREHSDDVTAPGASGGAPLSSVVVSGVSIKEEPGLEDPVGMSEKEARERAKDRSERSEKSERHRDRSHRHRSRSRSTERRSRRHKSRSRSPGHRSHRKKKSRRSDREKSKEESE</sequence>
<protein>
    <recommendedName>
        <fullName evidence="6">Pre-mRNA polyadenylation factor Fip1 domain-containing protein</fullName>
    </recommendedName>
</protein>
<evidence type="ECO:0000256" key="3">
    <source>
        <dbReference type="ARBA" id="ARBA00022664"/>
    </source>
</evidence>
<organism evidence="7 8">
    <name type="scientific">Coptotermes formosanus</name>
    <name type="common">Formosan subterranean termite</name>
    <dbReference type="NCBI Taxonomy" id="36987"/>
    <lineage>
        <taxon>Eukaryota</taxon>
        <taxon>Metazoa</taxon>
        <taxon>Ecdysozoa</taxon>
        <taxon>Arthropoda</taxon>
        <taxon>Hexapoda</taxon>
        <taxon>Insecta</taxon>
        <taxon>Pterygota</taxon>
        <taxon>Neoptera</taxon>
        <taxon>Polyneoptera</taxon>
        <taxon>Dictyoptera</taxon>
        <taxon>Blattodea</taxon>
        <taxon>Blattoidea</taxon>
        <taxon>Termitoidae</taxon>
        <taxon>Rhinotermitidae</taxon>
        <taxon>Coptotermes</taxon>
    </lineage>
</organism>
<keyword evidence="3" id="KW-0507">mRNA processing</keyword>
<evidence type="ECO:0000256" key="4">
    <source>
        <dbReference type="ARBA" id="ARBA00023242"/>
    </source>
</evidence>
<comment type="caution">
    <text evidence="7">The sequence shown here is derived from an EMBL/GenBank/DDBJ whole genome shotgun (WGS) entry which is preliminary data.</text>
</comment>
<dbReference type="Proteomes" id="UP000502823">
    <property type="component" value="Unassembled WGS sequence"/>
</dbReference>
<accession>A0A6L2PIK7</accession>
<dbReference type="OrthoDB" id="1917198at2759"/>
<feature type="compositionally biased region" description="Acidic residues" evidence="5">
    <location>
        <begin position="95"/>
        <end position="107"/>
    </location>
</feature>
<dbReference type="PANTHER" id="PTHR13484:SF0">
    <property type="entry name" value="PRE-MRNA 3'-END-PROCESSING FACTOR FIP1"/>
    <property type="match status" value="1"/>
</dbReference>
<keyword evidence="8" id="KW-1185">Reference proteome</keyword>
<dbReference type="InterPro" id="IPR051187">
    <property type="entry name" value="Pre-mRNA_3'-end_processing_reg"/>
</dbReference>
<evidence type="ECO:0000256" key="2">
    <source>
        <dbReference type="ARBA" id="ARBA00007459"/>
    </source>
</evidence>
<feature type="compositionally biased region" description="Basic and acidic residues" evidence="5">
    <location>
        <begin position="466"/>
        <end position="488"/>
    </location>
</feature>
<reference evidence="8" key="1">
    <citation type="submission" date="2020-01" db="EMBL/GenBank/DDBJ databases">
        <title>Draft genome sequence of the Termite Coptotermes fromosanus.</title>
        <authorList>
            <person name="Itakura S."/>
            <person name="Yosikawa Y."/>
            <person name="Umezawa K."/>
        </authorList>
    </citation>
    <scope>NUCLEOTIDE SEQUENCE [LARGE SCALE GENOMIC DNA]</scope>
</reference>
<evidence type="ECO:0000313" key="7">
    <source>
        <dbReference type="EMBL" id="GFG32236.1"/>
    </source>
</evidence>
<dbReference type="PANTHER" id="PTHR13484">
    <property type="entry name" value="FIP1-LIKE 1 PROTEIN"/>
    <property type="match status" value="1"/>
</dbReference>